<dbReference type="Gene3D" id="1.10.238.10">
    <property type="entry name" value="EF-hand"/>
    <property type="match status" value="2"/>
</dbReference>
<dbReference type="PROSITE" id="PS50222">
    <property type="entry name" value="EF_HAND_2"/>
    <property type="match status" value="2"/>
</dbReference>
<feature type="chain" id="PRO_5011487471" evidence="3">
    <location>
        <begin position="25"/>
        <end position="133"/>
    </location>
</feature>
<keyword evidence="6" id="KW-1185">Reference proteome</keyword>
<dbReference type="PROSITE" id="PS51257">
    <property type="entry name" value="PROKAR_LIPOPROTEIN"/>
    <property type="match status" value="1"/>
</dbReference>
<feature type="signal peptide" evidence="3">
    <location>
        <begin position="1"/>
        <end position="24"/>
    </location>
</feature>
<dbReference type="Proteomes" id="UP000198725">
    <property type="component" value="Unassembled WGS sequence"/>
</dbReference>
<keyword evidence="2" id="KW-0677">Repeat</keyword>
<dbReference type="Pfam" id="PF13202">
    <property type="entry name" value="EF-hand_5"/>
    <property type="match status" value="1"/>
</dbReference>
<name>A0A1I4C0J7_9GAMM</name>
<accession>A0A1I4C0J7</accession>
<dbReference type="EMBL" id="FOSR01000006">
    <property type="protein sequence ID" value="SFK74582.1"/>
    <property type="molecule type" value="Genomic_DNA"/>
</dbReference>
<reference evidence="6" key="1">
    <citation type="submission" date="2016-10" db="EMBL/GenBank/DDBJ databases">
        <authorList>
            <person name="Varghese N."/>
            <person name="Submissions S."/>
        </authorList>
    </citation>
    <scope>NUCLEOTIDE SEQUENCE [LARGE SCALE GENOMIC DNA]</scope>
    <source>
        <strain evidence="6">MO64</strain>
    </source>
</reference>
<evidence type="ECO:0000256" key="3">
    <source>
        <dbReference type="SAM" id="SignalP"/>
    </source>
</evidence>
<sequence>MKSAIARNTLLASATLFCALVACATATPVETKSESDLVAAAFNKMDTNGDGQVSRTEFNAFMASRLANQRVAIEEAFKSLDSNGDKSISKSEAAANPTLEQHFADVDANHDGKISLDELVDAARAAQTADARQ</sequence>
<dbReference type="PROSITE" id="PS00018">
    <property type="entry name" value="EF_HAND_1"/>
    <property type="match status" value="2"/>
</dbReference>
<evidence type="ECO:0000256" key="1">
    <source>
        <dbReference type="ARBA" id="ARBA00022723"/>
    </source>
</evidence>
<evidence type="ECO:0000313" key="6">
    <source>
        <dbReference type="Proteomes" id="UP000198725"/>
    </source>
</evidence>
<gene>
    <name evidence="5" type="ORF">SAMN05192579_10651</name>
</gene>
<protein>
    <submittedName>
        <fullName evidence="5">EF hand</fullName>
    </submittedName>
</protein>
<dbReference type="InterPro" id="IPR011992">
    <property type="entry name" value="EF-hand-dom_pair"/>
</dbReference>
<dbReference type="SMART" id="SM00054">
    <property type="entry name" value="EFh"/>
    <property type="match status" value="3"/>
</dbReference>
<dbReference type="InterPro" id="IPR002048">
    <property type="entry name" value="EF_hand_dom"/>
</dbReference>
<dbReference type="PANTHER" id="PTHR10827:SF98">
    <property type="entry name" value="45 KDA CALCIUM-BINDING PROTEIN"/>
    <property type="match status" value="1"/>
</dbReference>
<evidence type="ECO:0000313" key="5">
    <source>
        <dbReference type="EMBL" id="SFK74582.1"/>
    </source>
</evidence>
<feature type="domain" description="EF-hand" evidence="4">
    <location>
        <begin position="94"/>
        <end position="129"/>
    </location>
</feature>
<evidence type="ECO:0000259" key="4">
    <source>
        <dbReference type="PROSITE" id="PS50222"/>
    </source>
</evidence>
<keyword evidence="1" id="KW-0479">Metal-binding</keyword>
<proteinExistence type="predicted"/>
<dbReference type="PANTHER" id="PTHR10827">
    <property type="entry name" value="RETICULOCALBIN"/>
    <property type="match status" value="1"/>
</dbReference>
<dbReference type="SUPFAM" id="SSF47473">
    <property type="entry name" value="EF-hand"/>
    <property type="match status" value="1"/>
</dbReference>
<dbReference type="InterPro" id="IPR018247">
    <property type="entry name" value="EF_Hand_1_Ca_BS"/>
</dbReference>
<keyword evidence="3" id="KW-0732">Signal</keyword>
<dbReference type="GO" id="GO:0005509">
    <property type="term" value="F:calcium ion binding"/>
    <property type="evidence" value="ECO:0007669"/>
    <property type="project" value="InterPro"/>
</dbReference>
<feature type="domain" description="EF-hand" evidence="4">
    <location>
        <begin position="33"/>
        <end position="68"/>
    </location>
</feature>
<organism evidence="5 6">
    <name type="scientific">Rhodanobacter glycinis</name>
    <dbReference type="NCBI Taxonomy" id="582702"/>
    <lineage>
        <taxon>Bacteria</taxon>
        <taxon>Pseudomonadati</taxon>
        <taxon>Pseudomonadota</taxon>
        <taxon>Gammaproteobacteria</taxon>
        <taxon>Lysobacterales</taxon>
        <taxon>Rhodanobacteraceae</taxon>
        <taxon>Rhodanobacter</taxon>
    </lineage>
</organism>
<evidence type="ECO:0000256" key="2">
    <source>
        <dbReference type="ARBA" id="ARBA00022737"/>
    </source>
</evidence>
<dbReference type="CDD" id="cd00051">
    <property type="entry name" value="EFh"/>
    <property type="match status" value="1"/>
</dbReference>
<dbReference type="Pfam" id="PF13499">
    <property type="entry name" value="EF-hand_7"/>
    <property type="match status" value="1"/>
</dbReference>
<dbReference type="AlphaFoldDB" id="A0A1I4C0J7"/>